<dbReference type="InterPro" id="IPR006145">
    <property type="entry name" value="PsdUridine_synth_RsuA/RluA"/>
</dbReference>
<reference evidence="7 8" key="1">
    <citation type="journal article" date="2009" name="PLoS ONE">
        <title>Complete genome sequence of the aerobic CO-oxidizing thermophile Thermomicrobium roseum.</title>
        <authorList>
            <person name="Wu D."/>
            <person name="Raymond J."/>
            <person name="Wu M."/>
            <person name="Chatterji S."/>
            <person name="Ren Q."/>
            <person name="Graham J.E."/>
            <person name="Bryant D.A."/>
            <person name="Robb F."/>
            <person name="Colman A."/>
            <person name="Tallon L.J."/>
            <person name="Badger J.H."/>
            <person name="Madupu R."/>
            <person name="Ward N.L."/>
            <person name="Eisen J.A."/>
        </authorList>
    </citation>
    <scope>NUCLEOTIDE SEQUENCE [LARGE SCALE GENOMIC DNA]</scope>
    <source>
        <strain evidence="8">ATCC 27502 / DSM 5159 / P-2</strain>
    </source>
</reference>
<dbReference type="RefSeq" id="WP_012641842.1">
    <property type="nucleotide sequence ID" value="NC_011959.1"/>
</dbReference>
<dbReference type="FunFam" id="3.10.290.10:FF:000003">
    <property type="entry name" value="Pseudouridine synthase"/>
    <property type="match status" value="1"/>
</dbReference>
<dbReference type="SUPFAM" id="SSF55174">
    <property type="entry name" value="Alpha-L RNA-binding motif"/>
    <property type="match status" value="1"/>
</dbReference>
<dbReference type="InterPro" id="IPR000748">
    <property type="entry name" value="PsdUridine_synth_RsuA/RluB/E/F"/>
</dbReference>
<dbReference type="CDD" id="cd02870">
    <property type="entry name" value="PseudoU_synth_RsuA_like"/>
    <property type="match status" value="1"/>
</dbReference>
<dbReference type="PANTHER" id="PTHR47683:SF2">
    <property type="entry name" value="RNA-BINDING S4 DOMAIN-CONTAINING PROTEIN"/>
    <property type="match status" value="1"/>
</dbReference>
<evidence type="ECO:0000256" key="4">
    <source>
        <dbReference type="RuleBase" id="RU003887"/>
    </source>
</evidence>
<accession>B9KY92</accession>
<dbReference type="InterPro" id="IPR020094">
    <property type="entry name" value="TruA/RsuA/RluB/E/F_N"/>
</dbReference>
<keyword evidence="8" id="KW-1185">Reference proteome</keyword>
<name>B9KY92_THERP</name>
<dbReference type="InterPro" id="IPR042092">
    <property type="entry name" value="PsdUridine_s_RsuA/RluB/E/F_cat"/>
</dbReference>
<gene>
    <name evidence="7" type="ordered locus">trd_0437</name>
</gene>
<dbReference type="InterPro" id="IPR050343">
    <property type="entry name" value="RsuA_PseudoU_synthase"/>
</dbReference>
<dbReference type="GO" id="GO:0003723">
    <property type="term" value="F:RNA binding"/>
    <property type="evidence" value="ECO:0007669"/>
    <property type="project" value="UniProtKB-KW"/>
</dbReference>
<dbReference type="InterPro" id="IPR036986">
    <property type="entry name" value="S4_RNA-bd_sf"/>
</dbReference>
<dbReference type="AlphaFoldDB" id="B9KY92"/>
<dbReference type="CDD" id="cd00165">
    <property type="entry name" value="S4"/>
    <property type="match status" value="1"/>
</dbReference>
<sequence>MSVTMTEQRLQRVLAAHGVASRRKAEELILAGRVTVDGVVVRELGRKVDPERQEICVDGKPLHSEPRRYIVLHKPVGYITTTADEYGRKTVLDLVQVPERVVPVGRLDRDSSGLLLLTNDGDLIYRITHPRYELEKEYEVLVDGFPPPEVEEALRRGVPVDGRPVRIRRLEAIRVEPQGTVYRVVIHEGRNRIIRRVFERVGYPVLRLQRVRVGPLRLGDLPPGRWRDLTASEVAALRRAVGLPEFPEGAVGRERKARGGRGMPARRGDRRPSGVRKEHRRR</sequence>
<feature type="domain" description="RNA-binding S4" evidence="6">
    <location>
        <begin position="8"/>
        <end position="70"/>
    </location>
</feature>
<evidence type="ECO:0000313" key="8">
    <source>
        <dbReference type="Proteomes" id="UP000000447"/>
    </source>
</evidence>
<organism evidence="7 8">
    <name type="scientific">Thermomicrobium roseum (strain ATCC 27502 / DSM 5159 / P-2)</name>
    <dbReference type="NCBI Taxonomy" id="309801"/>
    <lineage>
        <taxon>Bacteria</taxon>
        <taxon>Pseudomonadati</taxon>
        <taxon>Thermomicrobiota</taxon>
        <taxon>Thermomicrobia</taxon>
        <taxon>Thermomicrobiales</taxon>
        <taxon>Thermomicrobiaceae</taxon>
        <taxon>Thermomicrobium</taxon>
    </lineage>
</organism>
<dbReference type="PROSITE" id="PS01149">
    <property type="entry name" value="PSI_RSU"/>
    <property type="match status" value="1"/>
</dbReference>
<dbReference type="eggNOG" id="COG1187">
    <property type="taxonomic scope" value="Bacteria"/>
</dbReference>
<dbReference type="Pfam" id="PF00849">
    <property type="entry name" value="PseudoU_synth_2"/>
    <property type="match status" value="1"/>
</dbReference>
<dbReference type="Gene3D" id="3.30.70.1560">
    <property type="entry name" value="Alpha-L RNA-binding motif"/>
    <property type="match status" value="1"/>
</dbReference>
<dbReference type="EMBL" id="CP001275">
    <property type="protein sequence ID" value="ACM04975.1"/>
    <property type="molecule type" value="Genomic_DNA"/>
</dbReference>
<dbReference type="SUPFAM" id="SSF55120">
    <property type="entry name" value="Pseudouridine synthase"/>
    <property type="match status" value="1"/>
</dbReference>
<dbReference type="InterPro" id="IPR020103">
    <property type="entry name" value="PsdUridine_synth_cat_dom_sf"/>
</dbReference>
<keyword evidence="2 4" id="KW-0413">Isomerase</keyword>
<evidence type="ECO:0000256" key="2">
    <source>
        <dbReference type="ARBA" id="ARBA00023235"/>
    </source>
</evidence>
<feature type="region of interest" description="Disordered" evidence="5">
    <location>
        <begin position="248"/>
        <end position="282"/>
    </location>
</feature>
<dbReference type="EC" id="5.4.99.-" evidence="4"/>
<dbReference type="NCBIfam" id="TIGR00093">
    <property type="entry name" value="pseudouridine synthase"/>
    <property type="match status" value="1"/>
</dbReference>
<dbReference type="InterPro" id="IPR002942">
    <property type="entry name" value="S4_RNA-bd"/>
</dbReference>
<dbReference type="PROSITE" id="PS50889">
    <property type="entry name" value="S4"/>
    <property type="match status" value="1"/>
</dbReference>
<dbReference type="KEGG" id="tro:trd_0437"/>
<dbReference type="GO" id="GO:0120159">
    <property type="term" value="F:rRNA pseudouridine synthase activity"/>
    <property type="evidence" value="ECO:0007669"/>
    <property type="project" value="UniProtKB-ARBA"/>
</dbReference>
<proteinExistence type="inferred from homology"/>
<evidence type="ECO:0000256" key="5">
    <source>
        <dbReference type="SAM" id="MobiDB-lite"/>
    </source>
</evidence>
<evidence type="ECO:0000259" key="6">
    <source>
        <dbReference type="SMART" id="SM00363"/>
    </source>
</evidence>
<dbReference type="Gene3D" id="3.10.290.10">
    <property type="entry name" value="RNA-binding S4 domain"/>
    <property type="match status" value="1"/>
</dbReference>
<feature type="compositionally biased region" description="Basic and acidic residues" evidence="5">
    <location>
        <begin position="266"/>
        <end position="276"/>
    </location>
</feature>
<dbReference type="GO" id="GO:0000455">
    <property type="term" value="P:enzyme-directed rRNA pseudouridine synthesis"/>
    <property type="evidence" value="ECO:0007669"/>
    <property type="project" value="UniProtKB-ARBA"/>
</dbReference>
<dbReference type="InterPro" id="IPR018496">
    <property type="entry name" value="PsdUridine_synth_RsuA/RluB_CS"/>
</dbReference>
<evidence type="ECO:0000313" key="7">
    <source>
        <dbReference type="EMBL" id="ACM04975.1"/>
    </source>
</evidence>
<keyword evidence="3" id="KW-0694">RNA-binding</keyword>
<dbReference type="Proteomes" id="UP000000447">
    <property type="component" value="Chromosome"/>
</dbReference>
<dbReference type="Gene3D" id="3.30.70.580">
    <property type="entry name" value="Pseudouridine synthase I, catalytic domain, N-terminal subdomain"/>
    <property type="match status" value="1"/>
</dbReference>
<dbReference type="STRING" id="309801.trd_0437"/>
<comment type="similarity">
    <text evidence="1 4">Belongs to the pseudouridine synthase RsuA family.</text>
</comment>
<dbReference type="PANTHER" id="PTHR47683">
    <property type="entry name" value="PSEUDOURIDINE SYNTHASE FAMILY PROTEIN-RELATED"/>
    <property type="match status" value="1"/>
</dbReference>
<protein>
    <recommendedName>
        <fullName evidence="4">Pseudouridine synthase</fullName>
        <ecNumber evidence="4">5.4.99.-</ecNumber>
    </recommendedName>
</protein>
<dbReference type="Pfam" id="PF01479">
    <property type="entry name" value="S4"/>
    <property type="match status" value="1"/>
</dbReference>
<evidence type="ECO:0000256" key="1">
    <source>
        <dbReference type="ARBA" id="ARBA00008348"/>
    </source>
</evidence>
<dbReference type="HOGENOM" id="CLU_024979_1_2_0"/>
<dbReference type="SMART" id="SM00363">
    <property type="entry name" value="S4"/>
    <property type="match status" value="1"/>
</dbReference>
<evidence type="ECO:0000256" key="3">
    <source>
        <dbReference type="PROSITE-ProRule" id="PRU00182"/>
    </source>
</evidence>